<dbReference type="InterPro" id="IPR019576">
    <property type="entry name" value="Pyridoxamine_oxidase_dimer_C"/>
</dbReference>
<organism evidence="4 5">
    <name type="scientific">Fusarium culmorum</name>
    <dbReference type="NCBI Taxonomy" id="5516"/>
    <lineage>
        <taxon>Eukaryota</taxon>
        <taxon>Fungi</taxon>
        <taxon>Dikarya</taxon>
        <taxon>Ascomycota</taxon>
        <taxon>Pezizomycotina</taxon>
        <taxon>Sordariomycetes</taxon>
        <taxon>Hypocreomycetidae</taxon>
        <taxon>Hypocreales</taxon>
        <taxon>Nectriaceae</taxon>
        <taxon>Fusarium</taxon>
    </lineage>
</organism>
<evidence type="ECO:0000259" key="2">
    <source>
        <dbReference type="Pfam" id="PF01243"/>
    </source>
</evidence>
<dbReference type="GO" id="GO:0000139">
    <property type="term" value="C:Golgi membrane"/>
    <property type="evidence" value="ECO:0007669"/>
    <property type="project" value="InterPro"/>
</dbReference>
<dbReference type="SUPFAM" id="SSF50475">
    <property type="entry name" value="FMN-binding split barrel"/>
    <property type="match status" value="1"/>
</dbReference>
<evidence type="ECO:0000256" key="1">
    <source>
        <dbReference type="SAM" id="Phobius"/>
    </source>
</evidence>
<keyword evidence="5" id="KW-1185">Reference proteome</keyword>
<dbReference type="CDD" id="cd22189">
    <property type="entry name" value="PGAP4-like_fungal"/>
    <property type="match status" value="1"/>
</dbReference>
<keyword evidence="1" id="KW-1133">Transmembrane helix</keyword>
<feature type="domain" description="Pyridoxine 5'-phosphate oxidase dimerisation C-terminal" evidence="3">
    <location>
        <begin position="611"/>
        <end position="653"/>
    </location>
</feature>
<dbReference type="PANTHER" id="PTHR31410">
    <property type="entry name" value="TRANSMEMBRANE PROTEIN 246"/>
    <property type="match status" value="1"/>
</dbReference>
<dbReference type="PANTHER" id="PTHR31410:SF1">
    <property type="entry name" value="POST-GPI ATTACHMENT TO PROTEINS FACTOR 4"/>
    <property type="match status" value="1"/>
</dbReference>
<dbReference type="GO" id="GO:0016757">
    <property type="term" value="F:glycosyltransferase activity"/>
    <property type="evidence" value="ECO:0007669"/>
    <property type="project" value="InterPro"/>
</dbReference>
<dbReference type="GO" id="GO:0006506">
    <property type="term" value="P:GPI anchor biosynthetic process"/>
    <property type="evidence" value="ECO:0007669"/>
    <property type="project" value="InterPro"/>
</dbReference>
<protein>
    <submittedName>
        <fullName evidence="4">Pyridoxine/pyridoxamine 5'-phosphate oxidase</fullName>
    </submittedName>
</protein>
<feature type="transmembrane region" description="Helical" evidence="1">
    <location>
        <begin position="263"/>
        <end position="284"/>
    </location>
</feature>
<dbReference type="UniPathway" id="UPA01068">
    <property type="reaction ID" value="UER00304"/>
</dbReference>
<keyword evidence="1" id="KW-0812">Transmembrane</keyword>
<feature type="domain" description="Pyridoxamine 5'-phosphate oxidase N-terminal" evidence="2">
    <location>
        <begin position="471"/>
        <end position="581"/>
    </location>
</feature>
<dbReference type="InterPro" id="IPR012349">
    <property type="entry name" value="Split_barrel_FMN-bd"/>
</dbReference>
<evidence type="ECO:0000313" key="5">
    <source>
        <dbReference type="Proteomes" id="UP000241587"/>
    </source>
</evidence>
<comment type="caution">
    <text evidence="4">The sequence shown here is derived from an EMBL/GenBank/DDBJ whole genome shotgun (WGS) entry which is preliminary data.</text>
</comment>
<accession>A0A2T4GS58</accession>
<dbReference type="EMBL" id="PVEM01000007">
    <property type="protein sequence ID" value="PTD06381.1"/>
    <property type="molecule type" value="Genomic_DNA"/>
</dbReference>
<evidence type="ECO:0000259" key="3">
    <source>
        <dbReference type="Pfam" id="PF10590"/>
    </source>
</evidence>
<keyword evidence="1" id="KW-0472">Membrane</keyword>
<dbReference type="Pfam" id="PF10590">
    <property type="entry name" value="PNP_phzG_C"/>
    <property type="match status" value="1"/>
</dbReference>
<dbReference type="InterPro" id="IPR029675">
    <property type="entry name" value="PGAP4"/>
</dbReference>
<sequence length="653" mass="74481">MLLGRNRLLSAYAVLAMIWLSLFQLCRLYTYYDPSSFFYDSRKAYETRHTDLRERDADYLLNTLHHASTDKLSNVNSIKNDVDIRGEDKRICIGIPSVRREKQHFLPRTMASLVEGLDAGQRSALRIIVLLADDNPMSHPAFGQDWLHVLADEVLLYGNDSSSVVPNVYRYVQPFASEEDKTLLRNDRVHRDYATLMANCRATEAQYFVLMEDDVIAGRHWLSRLLDGLEYLERTDNAGNWLYLRLFYSETYLGWNSEQWPEYLVRSLCFYTMVLSLYLVVVAVDTRRRSHTFHYKAHGYNILHLTLWSASFITLYFMAGRLTVDSYNEGIQEMPNYGCCAQGLVIPQQHLLTLENALHAAADDIAGDSLIEKFADDQALKKYAIVPSLLQHVGIKGSSDAQGSKKATWNFNFERSPFYLHTDKSPASNTMTTHTLQSKLRALKVLEGASHHKTDFNSFPNTPQQAFEAWLDEAIECGVSEPHAVTLSTIDQDGRPDARILILKNVDDRGWHFATKVDSPKGRQISMNNNVALTFYWPGMGRQIRLRGKAVSLSRNECDADFSARSTMAKVTATVSKQSEPLLDPFELETSLKDGLLRQQNKTEELSSEGWVVYAASPDTVEFWQASSDRLHQRLKYSWDAVESGWCKSALWP</sequence>
<reference evidence="4 5" key="1">
    <citation type="submission" date="2018-02" db="EMBL/GenBank/DDBJ databases">
        <title>Fusarium culmorum secondary metabolites in fungal-bacterial-plant interactions.</title>
        <authorList>
            <person name="Schmidt R."/>
        </authorList>
    </citation>
    <scope>NUCLEOTIDE SEQUENCE [LARGE SCALE GENOMIC DNA]</scope>
    <source>
        <strain evidence="4 5">PV</strain>
    </source>
</reference>
<dbReference type="Gene3D" id="2.30.110.10">
    <property type="entry name" value="Electron Transport, Fmn-binding Protein, Chain A"/>
    <property type="match status" value="1"/>
</dbReference>
<gene>
    <name evidence="4" type="ORF">FCULG_00011839</name>
</gene>
<feature type="transmembrane region" description="Helical" evidence="1">
    <location>
        <begin position="305"/>
        <end position="324"/>
    </location>
</feature>
<dbReference type="Pfam" id="PF01243">
    <property type="entry name" value="PNPOx_N"/>
    <property type="match status" value="1"/>
</dbReference>
<dbReference type="Proteomes" id="UP000241587">
    <property type="component" value="Unassembled WGS sequence"/>
</dbReference>
<dbReference type="InterPro" id="IPR011576">
    <property type="entry name" value="Pyridox_Oxase_N"/>
</dbReference>
<proteinExistence type="predicted"/>
<dbReference type="AlphaFoldDB" id="A0A2T4GS58"/>
<evidence type="ECO:0000313" key="4">
    <source>
        <dbReference type="EMBL" id="PTD06381.1"/>
    </source>
</evidence>
<dbReference type="OrthoDB" id="2016523at2759"/>
<name>A0A2T4GS58_FUSCU</name>
<dbReference type="NCBIfam" id="NF004231">
    <property type="entry name" value="PRK05679.1"/>
    <property type="match status" value="1"/>
</dbReference>